<dbReference type="AlphaFoldDB" id="A0A2H0TF89"/>
<feature type="transmembrane region" description="Helical" evidence="1">
    <location>
        <begin position="105"/>
        <end position="123"/>
    </location>
</feature>
<gene>
    <name evidence="3" type="ORF">COU46_02695</name>
</gene>
<sequence>MSHCYGGSAENKRDNASKKNYTCPMHPEIVRDREGMCPECGMQLVPGNKQNIEEPENIYTCPMHPEIVRDREGMCPECGMQLVPGKKKRDQSDLDKHSGHSKNIFKNKFIVSLILSIPIVFYSDILEKLFNYTAPAFPGSAFMPFVLAS</sequence>
<dbReference type="InterPro" id="IPR045800">
    <property type="entry name" value="HMBD"/>
</dbReference>
<feature type="domain" description="Heavy metal binding" evidence="2">
    <location>
        <begin position="20"/>
        <end position="46"/>
    </location>
</feature>
<dbReference type="GO" id="GO:0046872">
    <property type="term" value="F:metal ion binding"/>
    <property type="evidence" value="ECO:0007669"/>
    <property type="project" value="InterPro"/>
</dbReference>
<keyword evidence="1" id="KW-1133">Transmembrane helix</keyword>
<evidence type="ECO:0000256" key="1">
    <source>
        <dbReference type="SAM" id="Phobius"/>
    </source>
</evidence>
<feature type="non-terminal residue" evidence="3">
    <location>
        <position position="149"/>
    </location>
</feature>
<comment type="caution">
    <text evidence="3">The sequence shown here is derived from an EMBL/GenBank/DDBJ whole genome shotgun (WGS) entry which is preliminary data.</text>
</comment>
<evidence type="ECO:0000313" key="4">
    <source>
        <dbReference type="Proteomes" id="UP000229383"/>
    </source>
</evidence>
<protein>
    <recommendedName>
        <fullName evidence="2">Heavy metal binding domain-containing protein</fullName>
    </recommendedName>
</protein>
<keyword evidence="1" id="KW-0472">Membrane</keyword>
<feature type="domain" description="Heavy metal binding" evidence="2">
    <location>
        <begin position="59"/>
        <end position="84"/>
    </location>
</feature>
<dbReference type="Proteomes" id="UP000229383">
    <property type="component" value="Unassembled WGS sequence"/>
</dbReference>
<accession>A0A2H0TF89</accession>
<proteinExistence type="predicted"/>
<name>A0A2H0TF89_9BACT</name>
<keyword evidence="1" id="KW-0812">Transmembrane</keyword>
<dbReference type="EMBL" id="PFCN01000032">
    <property type="protein sequence ID" value="PIR70228.1"/>
    <property type="molecule type" value="Genomic_DNA"/>
</dbReference>
<evidence type="ECO:0000313" key="3">
    <source>
        <dbReference type="EMBL" id="PIR70228.1"/>
    </source>
</evidence>
<organism evidence="3 4">
    <name type="scientific">Candidatus Niyogibacteria bacterium CG10_big_fil_rev_8_21_14_0_10_42_19</name>
    <dbReference type="NCBI Taxonomy" id="1974725"/>
    <lineage>
        <taxon>Bacteria</taxon>
        <taxon>Candidatus Niyogiibacteriota</taxon>
    </lineage>
</organism>
<dbReference type="Pfam" id="PF19335">
    <property type="entry name" value="HMBD"/>
    <property type="match status" value="2"/>
</dbReference>
<evidence type="ECO:0000259" key="2">
    <source>
        <dbReference type="Pfam" id="PF19335"/>
    </source>
</evidence>
<reference evidence="4" key="1">
    <citation type="submission" date="2017-09" db="EMBL/GenBank/DDBJ databases">
        <title>Depth-based differentiation of microbial function through sediment-hosted aquifers and enrichment of novel symbionts in the deep terrestrial subsurface.</title>
        <authorList>
            <person name="Probst A.J."/>
            <person name="Ladd B."/>
            <person name="Jarett J.K."/>
            <person name="Geller-Mcgrath D.E."/>
            <person name="Sieber C.M.K."/>
            <person name="Emerson J.B."/>
            <person name="Anantharaman K."/>
            <person name="Thomas B.C."/>
            <person name="Malmstrom R."/>
            <person name="Stieglmeier M."/>
            <person name="Klingl A."/>
            <person name="Woyke T."/>
            <person name="Ryan C.M."/>
            <person name="Banfield J.F."/>
        </authorList>
    </citation>
    <scope>NUCLEOTIDE SEQUENCE [LARGE SCALE GENOMIC DNA]</scope>
</reference>